<comment type="caution">
    <text evidence="3">The sequence shown here is derived from an EMBL/GenBank/DDBJ whole genome shotgun (WGS) entry which is preliminary data.</text>
</comment>
<keyword evidence="4" id="KW-1185">Reference proteome</keyword>
<dbReference type="SMART" id="SM00530">
    <property type="entry name" value="HTH_XRE"/>
    <property type="match status" value="1"/>
</dbReference>
<organism evidence="3 4">
    <name type="scientific">Alicyclobacillus mali</name>
    <name type="common">ex Roth et al. 2021</name>
    <dbReference type="NCBI Taxonomy" id="1123961"/>
    <lineage>
        <taxon>Bacteria</taxon>
        <taxon>Bacillati</taxon>
        <taxon>Bacillota</taxon>
        <taxon>Bacilli</taxon>
        <taxon>Bacillales</taxon>
        <taxon>Alicyclobacillaceae</taxon>
        <taxon>Alicyclobacillus</taxon>
    </lineage>
</organism>
<dbReference type="InterPro" id="IPR001387">
    <property type="entry name" value="Cro/C1-type_HTH"/>
</dbReference>
<dbReference type="PROSITE" id="PS50943">
    <property type="entry name" value="HTH_CROC1"/>
    <property type="match status" value="1"/>
</dbReference>
<dbReference type="SUPFAM" id="SSF47413">
    <property type="entry name" value="lambda repressor-like DNA-binding domains"/>
    <property type="match status" value="1"/>
</dbReference>
<evidence type="ECO:0000259" key="2">
    <source>
        <dbReference type="PROSITE" id="PS50943"/>
    </source>
</evidence>
<gene>
    <name evidence="3" type="ORF">IW967_11670</name>
</gene>
<dbReference type="CDD" id="cd00093">
    <property type="entry name" value="HTH_XRE"/>
    <property type="match status" value="1"/>
</dbReference>
<accession>A0ABS0F5G6</accession>
<evidence type="ECO:0000313" key="3">
    <source>
        <dbReference type="EMBL" id="MBF8378513.1"/>
    </source>
</evidence>
<sequence length="76" mass="8586">MFEIRKARNLKQTDVARALGISVRTWQRYESNEREPTMSLLVDLAKYLGVSVDYLVGLTDDPTPPRRSSSSPEGES</sequence>
<dbReference type="PANTHER" id="PTHR46558:SF11">
    <property type="entry name" value="HTH-TYPE TRANSCRIPTIONAL REGULATOR XRE"/>
    <property type="match status" value="1"/>
</dbReference>
<dbReference type="PANTHER" id="PTHR46558">
    <property type="entry name" value="TRACRIPTIONAL REGULATORY PROTEIN-RELATED-RELATED"/>
    <property type="match status" value="1"/>
</dbReference>
<name>A0ABS0F5G6_9BACL</name>
<protein>
    <submittedName>
        <fullName evidence="3">Helix-turn-helix transcriptional regulator</fullName>
    </submittedName>
</protein>
<reference evidence="3 4" key="1">
    <citation type="submission" date="2020-11" db="EMBL/GenBank/DDBJ databases">
        <title>Genomic insight of Alicyclobacillus mali FL 18 reveals a new arsenic-resistant strain, with potential in environmental biotechnology.</title>
        <authorList>
            <person name="Fiorentino G."/>
            <person name="Gallo G."/>
            <person name="Aulitto M."/>
        </authorList>
    </citation>
    <scope>NUCLEOTIDE SEQUENCE [LARGE SCALE GENOMIC DNA]</scope>
    <source>
        <strain evidence="3 4">FL 18</strain>
    </source>
</reference>
<dbReference type="Gene3D" id="1.10.260.40">
    <property type="entry name" value="lambda repressor-like DNA-binding domains"/>
    <property type="match status" value="1"/>
</dbReference>
<feature type="domain" description="HTH cro/C1-type" evidence="2">
    <location>
        <begin position="3"/>
        <end position="55"/>
    </location>
</feature>
<proteinExistence type="predicted"/>
<dbReference type="InterPro" id="IPR010982">
    <property type="entry name" value="Lambda_DNA-bd_dom_sf"/>
</dbReference>
<evidence type="ECO:0000313" key="4">
    <source>
        <dbReference type="Proteomes" id="UP000642910"/>
    </source>
</evidence>
<keyword evidence="1" id="KW-0238">DNA-binding</keyword>
<evidence type="ECO:0000256" key="1">
    <source>
        <dbReference type="ARBA" id="ARBA00023125"/>
    </source>
</evidence>
<dbReference type="EMBL" id="JADPKZ010000045">
    <property type="protein sequence ID" value="MBF8378513.1"/>
    <property type="molecule type" value="Genomic_DNA"/>
</dbReference>
<dbReference type="Pfam" id="PF01381">
    <property type="entry name" value="HTH_3"/>
    <property type="match status" value="1"/>
</dbReference>
<dbReference type="Proteomes" id="UP000642910">
    <property type="component" value="Unassembled WGS sequence"/>
</dbReference>